<feature type="transmembrane region" description="Helical" evidence="9">
    <location>
        <begin position="198"/>
        <end position="231"/>
    </location>
</feature>
<feature type="transmembrane region" description="Helical" evidence="9">
    <location>
        <begin position="12"/>
        <end position="30"/>
    </location>
</feature>
<comment type="subcellular location">
    <subcellularLocation>
        <location evidence="1">Cell membrane</location>
        <topology evidence="1">Multi-pass membrane protein</topology>
    </subcellularLocation>
</comment>
<evidence type="ECO:0000256" key="3">
    <source>
        <dbReference type="ARBA" id="ARBA00022448"/>
    </source>
</evidence>
<feature type="transmembrane region" description="Helical" evidence="9">
    <location>
        <begin position="36"/>
        <end position="56"/>
    </location>
</feature>
<keyword evidence="11" id="KW-1185">Reference proteome</keyword>
<comment type="similarity">
    <text evidence="2">Belongs to the autoinducer-2 exporter (AI-2E) (TC 2.A.86) family.</text>
</comment>
<keyword evidence="6 9" id="KW-1133">Transmembrane helix</keyword>
<evidence type="ECO:0000256" key="1">
    <source>
        <dbReference type="ARBA" id="ARBA00004651"/>
    </source>
</evidence>
<organism evidence="10 11">
    <name type="scientific">Catellatospora chokoriensis</name>
    <dbReference type="NCBI Taxonomy" id="310353"/>
    <lineage>
        <taxon>Bacteria</taxon>
        <taxon>Bacillati</taxon>
        <taxon>Actinomycetota</taxon>
        <taxon>Actinomycetes</taxon>
        <taxon>Micromonosporales</taxon>
        <taxon>Micromonosporaceae</taxon>
        <taxon>Catellatospora</taxon>
    </lineage>
</organism>
<evidence type="ECO:0000313" key="10">
    <source>
        <dbReference type="EMBL" id="GIF91005.1"/>
    </source>
</evidence>
<evidence type="ECO:0000313" key="11">
    <source>
        <dbReference type="Proteomes" id="UP000619293"/>
    </source>
</evidence>
<evidence type="ECO:0000256" key="7">
    <source>
        <dbReference type="ARBA" id="ARBA00023136"/>
    </source>
</evidence>
<evidence type="ECO:0000256" key="2">
    <source>
        <dbReference type="ARBA" id="ARBA00009773"/>
    </source>
</evidence>
<keyword evidence="5 9" id="KW-0812">Transmembrane</keyword>
<evidence type="ECO:0000256" key="5">
    <source>
        <dbReference type="ARBA" id="ARBA00022692"/>
    </source>
</evidence>
<evidence type="ECO:0000256" key="4">
    <source>
        <dbReference type="ARBA" id="ARBA00022475"/>
    </source>
</evidence>
<dbReference type="RefSeq" id="WP_191837321.1">
    <property type="nucleotide sequence ID" value="NZ_BAAALB010000001.1"/>
</dbReference>
<evidence type="ECO:0000256" key="6">
    <source>
        <dbReference type="ARBA" id="ARBA00022989"/>
    </source>
</evidence>
<dbReference type="InterPro" id="IPR002549">
    <property type="entry name" value="AI-2E-like"/>
</dbReference>
<dbReference type="GO" id="GO:0005886">
    <property type="term" value="C:plasma membrane"/>
    <property type="evidence" value="ECO:0007669"/>
    <property type="project" value="UniProtKB-SubCell"/>
</dbReference>
<dbReference type="PANTHER" id="PTHR21716:SF53">
    <property type="entry name" value="PERMEASE PERM-RELATED"/>
    <property type="match status" value="1"/>
</dbReference>
<keyword evidence="7 9" id="KW-0472">Membrane</keyword>
<comment type="caution">
    <text evidence="10">The sequence shown here is derived from an EMBL/GenBank/DDBJ whole genome shotgun (WGS) entry which is preliminary data.</text>
</comment>
<proteinExistence type="inferred from homology"/>
<feature type="region of interest" description="Disordered" evidence="8">
    <location>
        <begin position="334"/>
        <end position="366"/>
    </location>
</feature>
<dbReference type="Pfam" id="PF01594">
    <property type="entry name" value="AI-2E_transport"/>
    <property type="match status" value="1"/>
</dbReference>
<dbReference type="EMBL" id="BONG01000028">
    <property type="protein sequence ID" value="GIF91005.1"/>
    <property type="molecule type" value="Genomic_DNA"/>
</dbReference>
<feature type="transmembrane region" description="Helical" evidence="9">
    <location>
        <begin position="297"/>
        <end position="323"/>
    </location>
</feature>
<evidence type="ECO:0000256" key="9">
    <source>
        <dbReference type="SAM" id="Phobius"/>
    </source>
</evidence>
<keyword evidence="4" id="KW-1003">Cell membrane</keyword>
<reference evidence="10 11" key="1">
    <citation type="submission" date="2021-01" db="EMBL/GenBank/DDBJ databases">
        <title>Whole genome shotgun sequence of Catellatospora chokoriensis NBRC 107358.</title>
        <authorList>
            <person name="Komaki H."/>
            <person name="Tamura T."/>
        </authorList>
    </citation>
    <scope>NUCLEOTIDE SEQUENCE [LARGE SCALE GENOMIC DNA]</scope>
    <source>
        <strain evidence="10 11">NBRC 107358</strain>
    </source>
</reference>
<dbReference type="PANTHER" id="PTHR21716">
    <property type="entry name" value="TRANSMEMBRANE PROTEIN"/>
    <property type="match status" value="1"/>
</dbReference>
<protein>
    <submittedName>
        <fullName evidence="10">AI-2E family transporter</fullName>
    </submittedName>
</protein>
<dbReference type="Proteomes" id="UP000619293">
    <property type="component" value="Unassembled WGS sequence"/>
</dbReference>
<dbReference type="AlphaFoldDB" id="A0A8J3K5E6"/>
<feature type="transmembrane region" description="Helical" evidence="9">
    <location>
        <begin position="145"/>
        <end position="167"/>
    </location>
</feature>
<evidence type="ECO:0000256" key="8">
    <source>
        <dbReference type="SAM" id="MobiDB-lite"/>
    </source>
</evidence>
<name>A0A8J3K5E6_9ACTN</name>
<gene>
    <name evidence="10" type="ORF">Cch02nite_44490</name>
</gene>
<keyword evidence="3" id="KW-0813">Transport</keyword>
<feature type="transmembrane region" description="Helical" evidence="9">
    <location>
        <begin position="63"/>
        <end position="85"/>
    </location>
</feature>
<accession>A0A8J3K5E6</accession>
<sequence>MDALRTVGAKAWAIVGIALAAAVLVFLIILLKPLVIALVGALIVSLALSPAVEALARRGLRRGLCATLGILFLLTLGAVVTFLVVKGLASQWTELSAALGKAVQRLHDTLTSLGVVGSNAESARDELKEHSSTLLSGIVPALGNLAGTTASLFIGTFVFLFTTFFMLKDGPSMARAAEPWMPLGRPWMDQVGRIIRGYVVGLTLLGAFNASVVGLGALVLGVPLIATLVIITLLGNYVPYLGAWVAGAYAVLIALASGGVQTALLMTVVVFLANGTLQTMLQPFAYGAALRMRPLTILLSTVVGGLVAGILGVMLAAPAAAIIQHTAQLMRSRRDGGSAEGEVDGGGPDGDDGPGDLARLVADTPE</sequence>